<comment type="caution">
    <text evidence="1">The sequence shown here is derived from an EMBL/GenBank/DDBJ whole genome shotgun (WGS) entry which is preliminary data.</text>
</comment>
<dbReference type="Proteomes" id="UP000649617">
    <property type="component" value="Unassembled WGS sequence"/>
</dbReference>
<proteinExistence type="predicted"/>
<dbReference type="AlphaFoldDB" id="A0A812QMZ8"/>
<accession>A0A812QMZ8</accession>
<dbReference type="EMBL" id="CAJNIZ010017202">
    <property type="protein sequence ID" value="CAE7395186.1"/>
    <property type="molecule type" value="Genomic_DNA"/>
</dbReference>
<organism evidence="1 2">
    <name type="scientific">Symbiodinium pilosum</name>
    <name type="common">Dinoflagellate</name>
    <dbReference type="NCBI Taxonomy" id="2952"/>
    <lineage>
        <taxon>Eukaryota</taxon>
        <taxon>Sar</taxon>
        <taxon>Alveolata</taxon>
        <taxon>Dinophyceae</taxon>
        <taxon>Suessiales</taxon>
        <taxon>Symbiodiniaceae</taxon>
        <taxon>Symbiodinium</taxon>
    </lineage>
</organism>
<sequence>MDTILIADGLAKLQIRDDGLFTSLASALRAHIKAGELGVREVRHAASAFSLMGFVDAKLASALMNWLSPRLESCGGDDLSALAYSLSRAEVARGAHRIGFQSGRQGLPYRSGASIRVKRDDPVRSFFQALRAEVPRRLAAGELSSKAGMLEPDDREAQKLVKGREGQLTHAAVEDLNAGRCSMFSEHGAWLKQSQKYMQADRATQLAPMLSPRQLARLAVGFGEGQVKVKTLWQSLTKEALARASAFSAPDVLRVLAGFDAANIQHPGLLKTFWALASDKQAKYLVEELLALLQMWPRVPVALRPDPDSLMKSMRLRLEKGSRGVGWYAPAELAIELIEWLPASRALTDRGLDTRLLRATLAQLPRQLQSATPGPRRRLLSTLTLQDEEIAAKARNEAQQSEVLQRALATVAQDVVSTARQHTMQELAADTAFGCAALGFDGSPLQELLGELLQVSVTEVQMAARICWACAEVNVHAGAARALISQMTVLAQDVSPVSDIADKVSFLRLAWALLVLDGPESELRKLLAAGDAGDVEGDQLLAALTPLDLRPLQQLAWHCQQHFPEPAGHWSTA</sequence>
<protein>
    <submittedName>
        <fullName evidence="1">Uncharacterized protein</fullName>
    </submittedName>
</protein>
<evidence type="ECO:0000313" key="1">
    <source>
        <dbReference type="EMBL" id="CAE7395186.1"/>
    </source>
</evidence>
<keyword evidence="2" id="KW-1185">Reference proteome</keyword>
<reference evidence="1" key="1">
    <citation type="submission" date="2021-02" db="EMBL/GenBank/DDBJ databases">
        <authorList>
            <person name="Dougan E. K."/>
            <person name="Rhodes N."/>
            <person name="Thang M."/>
            <person name="Chan C."/>
        </authorList>
    </citation>
    <scope>NUCLEOTIDE SEQUENCE</scope>
</reference>
<name>A0A812QMZ8_SYMPI</name>
<dbReference type="OrthoDB" id="445946at2759"/>
<feature type="non-terminal residue" evidence="1">
    <location>
        <position position="573"/>
    </location>
</feature>
<evidence type="ECO:0000313" key="2">
    <source>
        <dbReference type="Proteomes" id="UP000649617"/>
    </source>
</evidence>
<gene>
    <name evidence="1" type="ORF">SPIL2461_LOCUS9719</name>
</gene>